<dbReference type="PANTHER" id="PTHR40763">
    <property type="entry name" value="MEMBRANE PROTEIN-RELATED"/>
    <property type="match status" value="1"/>
</dbReference>
<evidence type="ECO:0000259" key="3">
    <source>
        <dbReference type="Pfam" id="PF13828"/>
    </source>
</evidence>
<feature type="domain" description="DUF4190" evidence="3">
    <location>
        <begin position="86"/>
        <end position="145"/>
    </location>
</feature>
<sequence length="159" mass="16555">MLAAHADRERAVDVLRAGFSEGRLQQDEYEKRIERAYQARTVGELALLVADLPQGPSAMQPPAMAPGVPRTFMPVPLPPPATNGKAVGAMVCGVLTTMTMGLTGIPAVILGHTARAEIKRSGEGGEGFALAGIILGWLSVAGWAFFLTIMVLAGVSSGS</sequence>
<dbReference type="Pfam" id="PF13828">
    <property type="entry name" value="DUF4190"/>
    <property type="match status" value="1"/>
</dbReference>
<feature type="transmembrane region" description="Helical" evidence="1">
    <location>
        <begin position="130"/>
        <end position="155"/>
    </location>
</feature>
<name>A0A919GK93_9ACTN</name>
<keyword evidence="1" id="KW-0472">Membrane</keyword>
<evidence type="ECO:0008006" key="6">
    <source>
        <dbReference type="Google" id="ProtNLM"/>
    </source>
</evidence>
<comment type="caution">
    <text evidence="4">The sequence shown here is derived from an EMBL/GenBank/DDBJ whole genome shotgun (WGS) entry which is preliminary data.</text>
</comment>
<accession>A0A919GK93</accession>
<dbReference type="InterPro" id="IPR012551">
    <property type="entry name" value="DUF1707_SHOCT-like"/>
</dbReference>
<dbReference type="RefSeq" id="WP_189782411.1">
    <property type="nucleotide sequence ID" value="NZ_BNAT01000006.1"/>
</dbReference>
<keyword evidence="1" id="KW-1133">Transmembrane helix</keyword>
<gene>
    <name evidence="4" type="ORF">GCM10017771_21470</name>
</gene>
<keyword evidence="1" id="KW-0812">Transmembrane</keyword>
<reference evidence="4" key="2">
    <citation type="submission" date="2020-09" db="EMBL/GenBank/DDBJ databases">
        <authorList>
            <person name="Sun Q."/>
            <person name="Zhou Y."/>
        </authorList>
    </citation>
    <scope>NUCLEOTIDE SEQUENCE</scope>
    <source>
        <strain evidence="4">CGMCC 4.7403</strain>
    </source>
</reference>
<evidence type="ECO:0000259" key="2">
    <source>
        <dbReference type="Pfam" id="PF08044"/>
    </source>
</evidence>
<reference evidence="4" key="1">
    <citation type="journal article" date="2014" name="Int. J. Syst. Evol. Microbiol.">
        <title>Complete genome sequence of Corynebacterium casei LMG S-19264T (=DSM 44701T), isolated from a smear-ripened cheese.</title>
        <authorList>
            <consortium name="US DOE Joint Genome Institute (JGI-PGF)"/>
            <person name="Walter F."/>
            <person name="Albersmeier A."/>
            <person name="Kalinowski J."/>
            <person name="Ruckert C."/>
        </authorList>
    </citation>
    <scope>NUCLEOTIDE SEQUENCE</scope>
    <source>
        <strain evidence="4">CGMCC 4.7403</strain>
    </source>
</reference>
<organism evidence="4 5">
    <name type="scientific">Streptomyces capitiformicae</name>
    <dbReference type="NCBI Taxonomy" id="2014920"/>
    <lineage>
        <taxon>Bacteria</taxon>
        <taxon>Bacillati</taxon>
        <taxon>Actinomycetota</taxon>
        <taxon>Actinomycetes</taxon>
        <taxon>Kitasatosporales</taxon>
        <taxon>Streptomycetaceae</taxon>
        <taxon>Streptomyces</taxon>
    </lineage>
</organism>
<feature type="transmembrane region" description="Helical" evidence="1">
    <location>
        <begin position="86"/>
        <end position="110"/>
    </location>
</feature>
<dbReference type="AlphaFoldDB" id="A0A919GK93"/>
<protein>
    <recommendedName>
        <fullName evidence="6">DUF4190 domain-containing protein</fullName>
    </recommendedName>
</protein>
<dbReference type="EMBL" id="BNAT01000006">
    <property type="protein sequence ID" value="GHH86048.1"/>
    <property type="molecule type" value="Genomic_DNA"/>
</dbReference>
<keyword evidence="5" id="KW-1185">Reference proteome</keyword>
<evidence type="ECO:0000256" key="1">
    <source>
        <dbReference type="SAM" id="Phobius"/>
    </source>
</evidence>
<dbReference type="Proteomes" id="UP000603227">
    <property type="component" value="Unassembled WGS sequence"/>
</dbReference>
<evidence type="ECO:0000313" key="4">
    <source>
        <dbReference type="EMBL" id="GHH86048.1"/>
    </source>
</evidence>
<feature type="domain" description="DUF1707" evidence="2">
    <location>
        <begin position="2"/>
        <end position="53"/>
    </location>
</feature>
<proteinExistence type="predicted"/>
<dbReference type="PANTHER" id="PTHR40763:SF4">
    <property type="entry name" value="DUF1707 DOMAIN-CONTAINING PROTEIN"/>
    <property type="match status" value="1"/>
</dbReference>
<dbReference type="Pfam" id="PF08044">
    <property type="entry name" value="DUF1707"/>
    <property type="match status" value="1"/>
</dbReference>
<evidence type="ECO:0000313" key="5">
    <source>
        <dbReference type="Proteomes" id="UP000603227"/>
    </source>
</evidence>
<dbReference type="InterPro" id="IPR025241">
    <property type="entry name" value="DUF4190"/>
</dbReference>